<dbReference type="PROSITE" id="PS51257">
    <property type="entry name" value="PROKAR_LIPOPROTEIN"/>
    <property type="match status" value="1"/>
</dbReference>
<sequence length="242" mass="26397">MKNIFSLSLMAVLILFSFSSCDSLQSALDEASKLNGGTAALTQAQIGEGLKQALKQGASKGASQLAARDGFFKNPSVKILFPDEAKQVESRLRALGAGNLVDDAIEKLNRSAEDASKSAKDIFVKAITQMTIQDATNILMGDKDACTSYLKKTTSTQLYQSFQPVIKNSLNKTGALNAWNNVMTRYNKIPLVQKVNPDLDDHVTNKAMEGLFKMVEKEEANIRANPVSRATDLMKKVFAKQD</sequence>
<dbReference type="Pfam" id="PF13852">
    <property type="entry name" value="DUF4197"/>
    <property type="match status" value="1"/>
</dbReference>
<gene>
    <name evidence="2" type="ordered locus">SGRA_1232</name>
</gene>
<feature type="chain" id="PRO_5003603892" description="Lipoprotein" evidence="1">
    <location>
        <begin position="23"/>
        <end position="242"/>
    </location>
</feature>
<dbReference type="Proteomes" id="UP000007519">
    <property type="component" value="Chromosome"/>
</dbReference>
<proteinExistence type="predicted"/>
<organism evidence="2 3">
    <name type="scientific">Saprospira grandis (strain Lewin)</name>
    <dbReference type="NCBI Taxonomy" id="984262"/>
    <lineage>
        <taxon>Bacteria</taxon>
        <taxon>Pseudomonadati</taxon>
        <taxon>Bacteroidota</taxon>
        <taxon>Saprospiria</taxon>
        <taxon>Saprospirales</taxon>
        <taxon>Saprospiraceae</taxon>
        <taxon>Saprospira</taxon>
    </lineage>
</organism>
<dbReference type="eggNOG" id="ENOG502Z7PK">
    <property type="taxonomic scope" value="Bacteria"/>
</dbReference>
<evidence type="ECO:0000256" key="1">
    <source>
        <dbReference type="SAM" id="SignalP"/>
    </source>
</evidence>
<protein>
    <recommendedName>
        <fullName evidence="4">Lipoprotein</fullName>
    </recommendedName>
</protein>
<dbReference type="OrthoDB" id="5292580at2"/>
<dbReference type="RefSeq" id="WP_015691612.1">
    <property type="nucleotide sequence ID" value="NC_016940.1"/>
</dbReference>
<accession>H6L4P3</accession>
<evidence type="ECO:0008006" key="4">
    <source>
        <dbReference type="Google" id="ProtNLM"/>
    </source>
</evidence>
<feature type="signal peptide" evidence="1">
    <location>
        <begin position="1"/>
        <end position="22"/>
    </location>
</feature>
<name>H6L4P3_SAPGL</name>
<reference evidence="2 3" key="1">
    <citation type="journal article" date="2012" name="Stand. Genomic Sci.">
        <title>Complete genome sequencing and analysis of Saprospira grandis str. Lewin, a predatory marine bacterium.</title>
        <authorList>
            <person name="Saw J.H."/>
            <person name="Yuryev A."/>
            <person name="Kanbe M."/>
            <person name="Hou S."/>
            <person name="Young A.G."/>
            <person name="Aizawa S."/>
            <person name="Alam M."/>
        </authorList>
    </citation>
    <scope>NUCLEOTIDE SEQUENCE [LARGE SCALE GENOMIC DNA]</scope>
    <source>
        <strain evidence="2 3">Lewin</strain>
    </source>
</reference>
<evidence type="ECO:0000313" key="2">
    <source>
        <dbReference type="EMBL" id="AFC23967.1"/>
    </source>
</evidence>
<dbReference type="AlphaFoldDB" id="H6L4P3"/>
<dbReference type="InterPro" id="IPR025245">
    <property type="entry name" value="DUF4197"/>
</dbReference>
<dbReference type="EMBL" id="CP002831">
    <property type="protein sequence ID" value="AFC23967.1"/>
    <property type="molecule type" value="Genomic_DNA"/>
</dbReference>
<keyword evidence="3" id="KW-1185">Reference proteome</keyword>
<keyword evidence="1" id="KW-0732">Signal</keyword>
<dbReference type="STRING" id="984262.SGRA_1232"/>
<dbReference type="KEGG" id="sgn:SGRA_1232"/>
<evidence type="ECO:0000313" key="3">
    <source>
        <dbReference type="Proteomes" id="UP000007519"/>
    </source>
</evidence>
<dbReference type="HOGENOM" id="CLU_085032_1_0_10"/>